<keyword evidence="10" id="KW-1185">Reference proteome</keyword>
<dbReference type="SMART" id="SM00114">
    <property type="entry name" value="CARD"/>
    <property type="match status" value="1"/>
</dbReference>
<proteinExistence type="predicted"/>
<dbReference type="PANTHER" id="PTHR46985">
    <property type="entry name" value="NACHT, LRR AND PYD DOMAINS-CONTAINING PROTEIN 1"/>
    <property type="match status" value="1"/>
</dbReference>
<dbReference type="Gene3D" id="1.10.533.10">
    <property type="entry name" value="Death Domain, Fas"/>
    <property type="match status" value="1"/>
</dbReference>
<dbReference type="GO" id="GO:0045087">
    <property type="term" value="P:innate immune response"/>
    <property type="evidence" value="ECO:0007669"/>
    <property type="project" value="UniProtKB-KW"/>
</dbReference>
<evidence type="ECO:0000259" key="7">
    <source>
        <dbReference type="PROSITE" id="PS50209"/>
    </source>
</evidence>
<dbReference type="Pfam" id="PF23679">
    <property type="entry name" value="UPA-FIIND"/>
    <property type="match status" value="1"/>
</dbReference>
<dbReference type="GO" id="GO:0006954">
    <property type="term" value="P:inflammatory response"/>
    <property type="evidence" value="ECO:0007669"/>
    <property type="project" value="UniProtKB-KW"/>
</dbReference>
<dbReference type="InterPro" id="IPR025307">
    <property type="entry name" value="FIIND_dom"/>
</dbReference>
<dbReference type="AlphaFoldDB" id="A0A6A5EBK7"/>
<sequence>MSDLEEQDRPDSPGSGLSDRSKDPPCFSNEPGPSVTKVTGRECTAAPDGHKATGPSMSETDLDVSEDRREDQLSPDGPGPSTSETDLHVSEDRREDQLSPDGPEKLNQQIVFGDPNTNDTVHFTPELLNKCGQTSYRFRCPGPGVFQCALTGLVFVMTEGAELLYNTVQWDESLLQSAGRMAAGPLYDIKCSEEAAVCQLHLPHCEIIDAPLPDGLLSVVHLTDDGMSILELLQITDTHVVVNVPHLSVFGLIWDVLTRLWTIPVSGQVLLFLRQPNPATQRQKLNMLLLPRNIPLDTVKAQHQQSRNIQVPATCRLIKGQSYTVQCPQAVKIQPRKADFELEFGPNYHPTFELRLPINTPEVTLRVQDEEQSIWEHDVDLIGPAEVNPQRDVSEDSVPAEDSDPPEDKLLLVRSQIVKRVSDPVLNQLLDNLLEHGVITDEEMQSVRTQGRADKARDVIDTVRRKGRAASSVLISALCELDPVLSRELRLI</sequence>
<evidence type="ECO:0000313" key="9">
    <source>
        <dbReference type="EMBL" id="KAF1373383.1"/>
    </source>
</evidence>
<dbReference type="PROSITE" id="PS51830">
    <property type="entry name" value="FIIND"/>
    <property type="match status" value="1"/>
</dbReference>
<dbReference type="InterPro" id="IPR001315">
    <property type="entry name" value="CARD"/>
</dbReference>
<evidence type="ECO:0000256" key="1">
    <source>
        <dbReference type="ARBA" id="ARBA00004514"/>
    </source>
</evidence>
<dbReference type="PROSITE" id="PS50209">
    <property type="entry name" value="CARD"/>
    <property type="match status" value="1"/>
</dbReference>
<feature type="region of interest" description="Disordered" evidence="6">
    <location>
        <begin position="1"/>
        <end position="117"/>
    </location>
</feature>
<gene>
    <name evidence="9" type="ORF">PFLUV_G00260000</name>
</gene>
<dbReference type="EMBL" id="VHII01000022">
    <property type="protein sequence ID" value="KAF1373383.1"/>
    <property type="molecule type" value="Genomic_DNA"/>
</dbReference>
<evidence type="ECO:0000256" key="3">
    <source>
        <dbReference type="ARBA" id="ARBA00022588"/>
    </source>
</evidence>
<dbReference type="Pfam" id="PF00619">
    <property type="entry name" value="CARD"/>
    <property type="match status" value="1"/>
</dbReference>
<dbReference type="InterPro" id="IPR011029">
    <property type="entry name" value="DEATH-like_dom_sf"/>
</dbReference>
<feature type="region of interest" description="Disordered" evidence="6">
    <location>
        <begin position="385"/>
        <end position="406"/>
    </location>
</feature>
<accession>A0A6A5EBK7</accession>
<feature type="domain" description="CARD" evidence="7">
    <location>
        <begin position="414"/>
        <end position="492"/>
    </location>
</feature>
<dbReference type="PANTHER" id="PTHR46985:SF2">
    <property type="entry name" value="APOPTOSIS-ASSOCIATED SPECK-LIKE PROTEIN CONTAINING A CARD"/>
    <property type="match status" value="1"/>
</dbReference>
<feature type="domain" description="FIIND" evidence="8">
    <location>
        <begin position="116"/>
        <end position="401"/>
    </location>
</feature>
<comment type="subcellular location">
    <subcellularLocation>
        <location evidence="1">Cytoplasm</location>
        <location evidence="1">Cytosol</location>
    </subcellularLocation>
</comment>
<feature type="compositionally biased region" description="Basic and acidic residues" evidence="6">
    <location>
        <begin position="85"/>
        <end position="97"/>
    </location>
</feature>
<dbReference type="InterPro" id="IPR051249">
    <property type="entry name" value="NLRP_Inflammasome"/>
</dbReference>
<name>A0A6A5EBK7_PERFL</name>
<dbReference type="SUPFAM" id="SSF47986">
    <property type="entry name" value="DEATH domain"/>
    <property type="match status" value="1"/>
</dbReference>
<keyword evidence="5" id="KW-0395">Inflammatory response</keyword>
<evidence type="ECO:0000259" key="8">
    <source>
        <dbReference type="PROSITE" id="PS51830"/>
    </source>
</evidence>
<evidence type="ECO:0000313" key="10">
    <source>
        <dbReference type="Proteomes" id="UP000465112"/>
    </source>
</evidence>
<dbReference type="OrthoDB" id="8891580at2759"/>
<dbReference type="GO" id="GO:0042981">
    <property type="term" value="P:regulation of apoptotic process"/>
    <property type="evidence" value="ECO:0007669"/>
    <property type="project" value="InterPro"/>
</dbReference>
<keyword evidence="4" id="KW-0391">Immunity</keyword>
<keyword evidence="2" id="KW-0963">Cytoplasm</keyword>
<evidence type="ECO:0000256" key="4">
    <source>
        <dbReference type="ARBA" id="ARBA00022859"/>
    </source>
</evidence>
<dbReference type="Proteomes" id="UP000465112">
    <property type="component" value="Chromosome 22"/>
</dbReference>
<evidence type="ECO:0000256" key="5">
    <source>
        <dbReference type="ARBA" id="ARBA00023198"/>
    </source>
</evidence>
<comment type="caution">
    <text evidence="9">The sequence shown here is derived from an EMBL/GenBank/DDBJ whole genome shotgun (WGS) entry which is preliminary data.</text>
</comment>
<dbReference type="GO" id="GO:0005829">
    <property type="term" value="C:cytosol"/>
    <property type="evidence" value="ECO:0007669"/>
    <property type="project" value="UniProtKB-SubCell"/>
</dbReference>
<evidence type="ECO:0000256" key="2">
    <source>
        <dbReference type="ARBA" id="ARBA00022490"/>
    </source>
</evidence>
<organism evidence="9 10">
    <name type="scientific">Perca fluviatilis</name>
    <name type="common">European perch</name>
    <dbReference type="NCBI Taxonomy" id="8168"/>
    <lineage>
        <taxon>Eukaryota</taxon>
        <taxon>Metazoa</taxon>
        <taxon>Chordata</taxon>
        <taxon>Craniata</taxon>
        <taxon>Vertebrata</taxon>
        <taxon>Euteleostomi</taxon>
        <taxon>Actinopterygii</taxon>
        <taxon>Neopterygii</taxon>
        <taxon>Teleostei</taxon>
        <taxon>Neoteleostei</taxon>
        <taxon>Acanthomorphata</taxon>
        <taxon>Eupercaria</taxon>
        <taxon>Perciformes</taxon>
        <taxon>Percoidei</taxon>
        <taxon>Percidae</taxon>
        <taxon>Percinae</taxon>
        <taxon>Perca</taxon>
    </lineage>
</organism>
<keyword evidence="3" id="KW-0399">Innate immunity</keyword>
<evidence type="ECO:0000256" key="6">
    <source>
        <dbReference type="SAM" id="MobiDB-lite"/>
    </source>
</evidence>
<reference evidence="9 10" key="1">
    <citation type="submission" date="2019-06" db="EMBL/GenBank/DDBJ databases">
        <title>A chromosome-scale genome assembly of the European perch, Perca fluviatilis.</title>
        <authorList>
            <person name="Roques C."/>
            <person name="Zahm M."/>
            <person name="Cabau C."/>
            <person name="Klopp C."/>
            <person name="Bouchez O."/>
            <person name="Donnadieu C."/>
            <person name="Kuhl H."/>
            <person name="Gislard M."/>
            <person name="Guendouz S."/>
            <person name="Journot L."/>
            <person name="Haffray P."/>
            <person name="Bestin A."/>
            <person name="Morvezen R."/>
            <person name="Feron R."/>
            <person name="Wen M."/>
            <person name="Jouanno E."/>
            <person name="Herpin A."/>
            <person name="Schartl M."/>
            <person name="Postlethwait J."/>
            <person name="Schaerlinger B."/>
            <person name="Chardard D."/>
            <person name="Lecocq T."/>
            <person name="Poncet C."/>
            <person name="Jaffrelo L."/>
            <person name="Lampietro C."/>
            <person name="Guiguen Y."/>
        </authorList>
    </citation>
    <scope>NUCLEOTIDE SEQUENCE [LARGE SCALE GENOMIC DNA]</scope>
    <source>
        <tissue evidence="9">Blood</tissue>
    </source>
</reference>
<dbReference type="Pfam" id="PF13553">
    <property type="entry name" value="FIIND"/>
    <property type="match status" value="1"/>
</dbReference>
<protein>
    <recommendedName>
        <fullName evidence="11">CARD domain-containing protein</fullName>
    </recommendedName>
</protein>
<feature type="compositionally biased region" description="Polar residues" evidence="6">
    <location>
        <begin position="106"/>
        <end position="117"/>
    </location>
</feature>
<evidence type="ECO:0008006" key="11">
    <source>
        <dbReference type="Google" id="ProtNLM"/>
    </source>
</evidence>